<dbReference type="PANTHER" id="PTHR31389">
    <property type="entry name" value="LD39211P"/>
    <property type="match status" value="1"/>
</dbReference>
<sequence length="307" mass="35069">MPTIADVCVLNDDHCETTGAEAHHSDPVTDTPAYNYTFVTAASANHFCALESMLYALREVRQYVPQKEFPRIRVYDLGLSAAQRKILQNLQKHNLIDDLIEFNYAIYPPFWDVKNERGQYAWKTGAVKETQEQYGGVIVWLDTGDVPNTRFVRTIPAYIRRHGFWSPRSTGLMDAKFNHDGLFEYFKEPREKFAKLENCNGAALGFNADDVEIVQKLIDPWFQCGLDVNCIAPANSSRSNHRQDQSAISLLAIRAGYQCFEYPEFHGLTIHQDKRCHQRLSILNQSGVLLHPSSLDQGSDFFVHTDY</sequence>
<gene>
    <name evidence="1" type="ORF">EC973_005576</name>
</gene>
<name>A0A8H7ERH2_9FUNG</name>
<evidence type="ECO:0000313" key="1">
    <source>
        <dbReference type="EMBL" id="KAF7728739.1"/>
    </source>
</evidence>
<reference evidence="1" key="1">
    <citation type="submission" date="2020-01" db="EMBL/GenBank/DDBJ databases">
        <title>Genome Sequencing of Three Apophysomyces-Like Fungal Strains Confirms a Novel Fungal Genus in the Mucoromycota with divergent Burkholderia-like Endosymbiotic Bacteria.</title>
        <authorList>
            <person name="Stajich J.E."/>
            <person name="Macias A.M."/>
            <person name="Carter-House D."/>
            <person name="Lovett B."/>
            <person name="Kasson L.R."/>
            <person name="Berry K."/>
            <person name="Grigoriev I."/>
            <person name="Chang Y."/>
            <person name="Spatafora J."/>
            <person name="Kasson M.T."/>
        </authorList>
    </citation>
    <scope>NUCLEOTIDE SEQUENCE</scope>
    <source>
        <strain evidence="1">NRRL A-21654</strain>
    </source>
</reference>
<dbReference type="EMBL" id="JABAYA010000032">
    <property type="protein sequence ID" value="KAF7728739.1"/>
    <property type="molecule type" value="Genomic_DNA"/>
</dbReference>
<comment type="caution">
    <text evidence="1">The sequence shown here is derived from an EMBL/GenBank/DDBJ whole genome shotgun (WGS) entry which is preliminary data.</text>
</comment>
<protein>
    <submittedName>
        <fullName evidence="1">Uncharacterized protein</fullName>
    </submittedName>
</protein>
<dbReference type="Proteomes" id="UP000605846">
    <property type="component" value="Unassembled WGS sequence"/>
</dbReference>
<keyword evidence="2" id="KW-1185">Reference proteome</keyword>
<evidence type="ECO:0000313" key="2">
    <source>
        <dbReference type="Proteomes" id="UP000605846"/>
    </source>
</evidence>
<dbReference type="AlphaFoldDB" id="A0A8H7ERH2"/>
<dbReference type="OrthoDB" id="5954868at2759"/>
<dbReference type="PANTHER" id="PTHR31389:SF4">
    <property type="entry name" value="LD39211P"/>
    <property type="match status" value="1"/>
</dbReference>
<accession>A0A8H7ERH2</accession>
<proteinExistence type="predicted"/>
<organism evidence="1 2">
    <name type="scientific">Apophysomyces ossiformis</name>
    <dbReference type="NCBI Taxonomy" id="679940"/>
    <lineage>
        <taxon>Eukaryota</taxon>
        <taxon>Fungi</taxon>
        <taxon>Fungi incertae sedis</taxon>
        <taxon>Mucoromycota</taxon>
        <taxon>Mucoromycotina</taxon>
        <taxon>Mucoromycetes</taxon>
        <taxon>Mucorales</taxon>
        <taxon>Mucorineae</taxon>
        <taxon>Mucoraceae</taxon>
        <taxon>Apophysomyces</taxon>
    </lineage>
</organism>